<keyword evidence="1" id="KW-0812">Transmembrane</keyword>
<dbReference type="RefSeq" id="WP_088388120.1">
    <property type="nucleotide sequence ID" value="NZ_NIOF01000019.1"/>
</dbReference>
<feature type="transmembrane region" description="Helical" evidence="1">
    <location>
        <begin position="150"/>
        <end position="175"/>
    </location>
</feature>
<protein>
    <submittedName>
        <fullName evidence="2">Uncharacterized protein</fullName>
    </submittedName>
</protein>
<dbReference type="EMBL" id="NIOF01000019">
    <property type="protein sequence ID" value="OWQ83823.1"/>
    <property type="molecule type" value="Genomic_DNA"/>
</dbReference>
<evidence type="ECO:0000313" key="2">
    <source>
        <dbReference type="EMBL" id="OWQ83823.1"/>
    </source>
</evidence>
<keyword evidence="3" id="KW-1185">Reference proteome</keyword>
<dbReference type="Proteomes" id="UP000197468">
    <property type="component" value="Unassembled WGS sequence"/>
</dbReference>
<sequence>MSNGNTGTALSTDATALGAALLTEQLHAEIQAMLRHVLANGLAMPSSMSQAMVLALDDDPTTGNDLAALAMLHADLARLVAPARPGTLRLLQMSATRASVLGPLSNVRRLTLAAFFCLGGFMLVSLSPLVNSAAISAGLFELSGWQQLAITTFLLTAAGLGSTFQALFTAQTYVSRANYDPLFDASYWVRIGLGIVAGLMLAMLVPIEGPNHNPTVEKPLLALLGGFSARLVHRVLQRLVDTVESIFDGDRRNQVDAVRDQSRADARQSVTQSKLELAQQLVLLRDQLSQAGVDEASHQRLSALLDRLLDQPGVTAGPALPGSHNA</sequence>
<dbReference type="OrthoDB" id="982725at2"/>
<evidence type="ECO:0000313" key="3">
    <source>
        <dbReference type="Proteomes" id="UP000197468"/>
    </source>
</evidence>
<proteinExistence type="predicted"/>
<name>A0A246IUD2_9BURK</name>
<feature type="transmembrane region" description="Helical" evidence="1">
    <location>
        <begin position="187"/>
        <end position="207"/>
    </location>
</feature>
<gene>
    <name evidence="2" type="ORF">CDN99_25495</name>
</gene>
<keyword evidence="1" id="KW-1133">Transmembrane helix</keyword>
<accession>A0A246IUD2</accession>
<comment type="caution">
    <text evidence="2">The sequence shown here is derived from an EMBL/GenBank/DDBJ whole genome shotgun (WGS) entry which is preliminary data.</text>
</comment>
<keyword evidence="1" id="KW-0472">Membrane</keyword>
<evidence type="ECO:0000256" key="1">
    <source>
        <dbReference type="SAM" id="Phobius"/>
    </source>
</evidence>
<dbReference type="AlphaFoldDB" id="A0A246IUD2"/>
<reference evidence="2 3" key="1">
    <citation type="journal article" date="2008" name="Int. J. Syst. Evol. Microbiol.">
        <title>Description of Roseateles aquatilis sp. nov. and Roseateles terrae sp. nov., in the class Betaproteobacteria, and emended description of the genus Roseateles.</title>
        <authorList>
            <person name="Gomila M."/>
            <person name="Bowien B."/>
            <person name="Falsen E."/>
            <person name="Moore E.R."/>
            <person name="Lalucat J."/>
        </authorList>
    </citation>
    <scope>NUCLEOTIDE SEQUENCE [LARGE SCALE GENOMIC DNA]</scope>
    <source>
        <strain evidence="2 3">CCUG 48205</strain>
    </source>
</reference>
<organism evidence="2 3">
    <name type="scientific">Roseateles aquatilis</name>
    <dbReference type="NCBI Taxonomy" id="431061"/>
    <lineage>
        <taxon>Bacteria</taxon>
        <taxon>Pseudomonadati</taxon>
        <taxon>Pseudomonadota</taxon>
        <taxon>Betaproteobacteria</taxon>
        <taxon>Burkholderiales</taxon>
        <taxon>Sphaerotilaceae</taxon>
        <taxon>Roseateles</taxon>
    </lineage>
</organism>
<feature type="transmembrane region" description="Helical" evidence="1">
    <location>
        <begin position="110"/>
        <end position="130"/>
    </location>
</feature>